<keyword evidence="3" id="KW-0813">Transport</keyword>
<dbReference type="Pfam" id="PF03595">
    <property type="entry name" value="SLAC1"/>
    <property type="match status" value="1"/>
</dbReference>
<evidence type="ECO:0000256" key="1">
    <source>
        <dbReference type="ARBA" id="ARBA00004651"/>
    </source>
</evidence>
<dbReference type="AlphaFoldDB" id="A0A139H248"/>
<organism evidence="9 10">
    <name type="scientific">Pseudocercospora eumusae</name>
    <dbReference type="NCBI Taxonomy" id="321146"/>
    <lineage>
        <taxon>Eukaryota</taxon>
        <taxon>Fungi</taxon>
        <taxon>Dikarya</taxon>
        <taxon>Ascomycota</taxon>
        <taxon>Pezizomycotina</taxon>
        <taxon>Dothideomycetes</taxon>
        <taxon>Dothideomycetidae</taxon>
        <taxon>Mycosphaerellales</taxon>
        <taxon>Mycosphaerellaceae</taxon>
        <taxon>Pseudocercospora</taxon>
    </lineage>
</organism>
<feature type="transmembrane region" description="Helical" evidence="8">
    <location>
        <begin position="67"/>
        <end position="85"/>
    </location>
</feature>
<keyword evidence="5 8" id="KW-0812">Transmembrane</keyword>
<feature type="transmembrane region" description="Helical" evidence="8">
    <location>
        <begin position="42"/>
        <end position="61"/>
    </location>
</feature>
<reference evidence="9 10" key="1">
    <citation type="submission" date="2015-07" db="EMBL/GenBank/DDBJ databases">
        <title>Comparative genomics of the Sigatoka disease complex on banana suggests a link between parallel evolutionary changes in Pseudocercospora fijiensis and Pseudocercospora eumusae and increased virulence on the banana host.</title>
        <authorList>
            <person name="Chang T.-C."/>
            <person name="Salvucci A."/>
            <person name="Crous P.W."/>
            <person name="Stergiopoulos I."/>
        </authorList>
    </citation>
    <scope>NUCLEOTIDE SEQUENCE [LARGE SCALE GENOMIC DNA]</scope>
    <source>
        <strain evidence="9 10">CBS 114824</strain>
    </source>
</reference>
<dbReference type="PANTHER" id="PTHR31686">
    <property type="match status" value="1"/>
</dbReference>
<keyword evidence="4" id="KW-1003">Cell membrane</keyword>
<gene>
    <name evidence="9" type="ORF">AC578_5836</name>
</gene>
<comment type="caution">
    <text evidence="9">The sequence shown here is derived from an EMBL/GenBank/DDBJ whole genome shotgun (WGS) entry which is preliminary data.</text>
</comment>
<evidence type="ECO:0000256" key="5">
    <source>
        <dbReference type="ARBA" id="ARBA00022692"/>
    </source>
</evidence>
<keyword evidence="10" id="KW-1185">Reference proteome</keyword>
<comment type="subcellular location">
    <subcellularLocation>
        <location evidence="1">Cell membrane</location>
        <topology evidence="1">Multi-pass membrane protein</topology>
    </subcellularLocation>
</comment>
<dbReference type="PANTHER" id="PTHR31686:SF1">
    <property type="entry name" value="SULFITE EFFLUX PUMP SSU1"/>
    <property type="match status" value="1"/>
</dbReference>
<dbReference type="GO" id="GO:0005886">
    <property type="term" value="C:plasma membrane"/>
    <property type="evidence" value="ECO:0007669"/>
    <property type="project" value="UniProtKB-SubCell"/>
</dbReference>
<sequence>MSRHLAQSLLLGTLPMGLATIINMVVFVCVPKVAGEFWKLAWWIDAAILLACCLYLPFILYSLIPSYVPWATGVPLAMAVIVIYSKNNSQSPTKRTRRIILPPEPLGQSGIGIMQLEKVALRIFASKKTPLSEVCGLYAGQILYIQYVLGFPHRNRNVGFQSTFAIATITRSQRFPFNMVSRFRQVSTLSVRRN</sequence>
<accession>A0A139H248</accession>
<evidence type="ECO:0000256" key="6">
    <source>
        <dbReference type="ARBA" id="ARBA00022989"/>
    </source>
</evidence>
<dbReference type="STRING" id="321146.A0A139H248"/>
<evidence type="ECO:0000256" key="4">
    <source>
        <dbReference type="ARBA" id="ARBA00022475"/>
    </source>
</evidence>
<evidence type="ECO:0000313" key="9">
    <source>
        <dbReference type="EMBL" id="KXS96533.1"/>
    </source>
</evidence>
<dbReference type="Proteomes" id="UP000070133">
    <property type="component" value="Unassembled WGS sequence"/>
</dbReference>
<evidence type="ECO:0000256" key="2">
    <source>
        <dbReference type="ARBA" id="ARBA00008566"/>
    </source>
</evidence>
<evidence type="ECO:0000256" key="3">
    <source>
        <dbReference type="ARBA" id="ARBA00022448"/>
    </source>
</evidence>
<evidence type="ECO:0000256" key="8">
    <source>
        <dbReference type="SAM" id="Phobius"/>
    </source>
</evidence>
<evidence type="ECO:0000256" key="7">
    <source>
        <dbReference type="ARBA" id="ARBA00023136"/>
    </source>
</evidence>
<dbReference type="InterPro" id="IPR038665">
    <property type="entry name" value="Voltage-dep_anion_channel_sf"/>
</dbReference>
<dbReference type="InterPro" id="IPR051629">
    <property type="entry name" value="Sulfite_efflux_TDT"/>
</dbReference>
<keyword evidence="7 8" id="KW-0472">Membrane</keyword>
<dbReference type="GO" id="GO:0000319">
    <property type="term" value="F:sulfite transmembrane transporter activity"/>
    <property type="evidence" value="ECO:0007669"/>
    <property type="project" value="TreeGrafter"/>
</dbReference>
<dbReference type="Gene3D" id="1.50.10.150">
    <property type="entry name" value="Voltage-dependent anion channel"/>
    <property type="match status" value="1"/>
</dbReference>
<proteinExistence type="inferred from homology"/>
<dbReference type="OrthoDB" id="1099at2759"/>
<protein>
    <submittedName>
        <fullName evidence="9">Uncharacterized protein</fullName>
    </submittedName>
</protein>
<keyword evidence="6 8" id="KW-1133">Transmembrane helix</keyword>
<dbReference type="EMBL" id="LFZN01000172">
    <property type="protein sequence ID" value="KXS96533.1"/>
    <property type="molecule type" value="Genomic_DNA"/>
</dbReference>
<feature type="transmembrane region" description="Helical" evidence="8">
    <location>
        <begin position="6"/>
        <end position="30"/>
    </location>
</feature>
<evidence type="ECO:0000313" key="10">
    <source>
        <dbReference type="Proteomes" id="UP000070133"/>
    </source>
</evidence>
<dbReference type="InterPro" id="IPR004695">
    <property type="entry name" value="SLAC1/Mae1/Ssu1/TehA"/>
</dbReference>
<name>A0A139H248_9PEZI</name>
<comment type="similarity">
    <text evidence="2">Belongs to the tellurite-resistance/dicarboxylate transporter (TDT) family.</text>
</comment>